<keyword evidence="5" id="KW-1185">Reference proteome</keyword>
<dbReference type="Pfam" id="PF05183">
    <property type="entry name" value="RdRP"/>
    <property type="match status" value="1"/>
</dbReference>
<dbReference type="AlphaFoldDB" id="A0A0C3E0I4"/>
<protein>
    <recommendedName>
        <fullName evidence="1">RNA-dependent RNA polymerase</fullName>
        <ecNumber evidence="1">2.7.7.48</ecNumber>
    </recommendedName>
</protein>
<keyword evidence="1" id="KW-0696">RNA-directed RNA polymerase</keyword>
<dbReference type="PANTHER" id="PTHR23079:SF14">
    <property type="entry name" value="RNA-DEPENDENT RNA POLYMERASE"/>
    <property type="match status" value="1"/>
</dbReference>
<evidence type="ECO:0000256" key="2">
    <source>
        <dbReference type="SAM" id="MobiDB-lite"/>
    </source>
</evidence>
<feature type="domain" description="RDRP core" evidence="3">
    <location>
        <begin position="179"/>
        <end position="807"/>
    </location>
</feature>
<dbReference type="GO" id="GO:0003968">
    <property type="term" value="F:RNA-directed RNA polymerase activity"/>
    <property type="evidence" value="ECO:0007669"/>
    <property type="project" value="UniProtKB-KW"/>
</dbReference>
<accession>A0A0C3E0I4</accession>
<dbReference type="STRING" id="1036808.A0A0C3E0I4"/>
<proteinExistence type="inferred from homology"/>
<sequence>MHERDSAPVSPSVLGKRKATTEGPALPSPLSPERSTTSNESPFVIAHHLHLQKCFDKREIRFGVQWQIARLVTLGHITYDDVPVPALDTLKGPNQSTAPLVDKLFRRSVNEANEGTSGFFSKEKEATAPWKELDREYECANNGERFHRQPDGWYGGKVHFTASIKLHDGGSKMGSELSKYKIVLNKPELGSSTRLSREFGSYAILRVRVSRQVMNKAQSTLAKFFAQRFLLCGITYRAFYSNDTSVFLCATNEPHESPRLPRHARPPPLSFMDFLNWHNPILHNQSQSMAKWASRFALGLSNSVPGIDIEPANIVLVDDIVVNDSVMTDGCGFINLAALKRLRTMFGWETFPTAIQCRIAGAKGLLIVHPNPSMNESDTPCVWLRPSQIKIKYPDSGVRLPKGQVIIDVLRSSHVRSPSRLAAETIVNLAENGVPFDVFTNLMREDLDNMVDRFLEWEGPDAKFKLWHNVARGGGVVAARMAREAGGEARMRGFSEKDEDEDEDDLDGFQDSPQSAAWWADEISGCPSSISEIILTMLDAGFTPQECPFLAEKLKHFIWSLVKAYLKHPRLEVSMSCIAWIVPDPSGTLAPDEVQILARDAIFPLPNGTMSHCVMGDVLLARHPCKLPTDTQKVKAVVKPQLRSYVDVIVCSIQGSRRFADLLAGGDYDGDKAIAIWQPAIVSAFKNAPLQYSSPPKDLLDNFKKETSRVSEIVVKHGSDPASMESQIQSFLLGGLQDQSLVGKYSNFHDIATYTLGYGHPETTRLAYMFCHVLDSAKNGLTVLPEVLKTDIRNFQKRPPLWKETEDEVVHGNELNVVRPQSLSLFVMDVVSTEAKCYSDLKLSQMQRVLPSTTSTDSALLKPWNDAKERVEKIRSLDRSHATRMDLELSRIQDHVNDLLAEFKTKVHANFTALRIERRQDILRKLAQEFANNPNPTFLYFSEDELAHLKASYAYKVDPDGRFSFGVAMRDLGYIKARSCGPCKTVQLAYYDRFVIKPSFFR</sequence>
<reference evidence="5" key="2">
    <citation type="submission" date="2015-01" db="EMBL/GenBank/DDBJ databases">
        <title>Evolutionary Origins and Diversification of the Mycorrhizal Mutualists.</title>
        <authorList>
            <consortium name="DOE Joint Genome Institute"/>
            <consortium name="Mycorrhizal Genomics Consortium"/>
            <person name="Kohler A."/>
            <person name="Kuo A."/>
            <person name="Nagy L.G."/>
            <person name="Floudas D."/>
            <person name="Copeland A."/>
            <person name="Barry K.W."/>
            <person name="Cichocki N."/>
            <person name="Veneault-Fourrey C."/>
            <person name="LaButti K."/>
            <person name="Lindquist E.A."/>
            <person name="Lipzen A."/>
            <person name="Lundell T."/>
            <person name="Morin E."/>
            <person name="Murat C."/>
            <person name="Riley R."/>
            <person name="Ohm R."/>
            <person name="Sun H."/>
            <person name="Tunlid A."/>
            <person name="Henrissat B."/>
            <person name="Grigoriev I.V."/>
            <person name="Hibbett D.S."/>
            <person name="Martin F."/>
        </authorList>
    </citation>
    <scope>NUCLEOTIDE SEQUENCE [LARGE SCALE GENOMIC DNA]</scope>
    <source>
        <strain evidence="5">Foug A</strain>
    </source>
</reference>
<gene>
    <name evidence="4" type="ORF">SCLCIDRAFT_1153427</name>
</gene>
<dbReference type="GO" id="GO:0003723">
    <property type="term" value="F:RNA binding"/>
    <property type="evidence" value="ECO:0007669"/>
    <property type="project" value="UniProtKB-KW"/>
</dbReference>
<reference evidence="4 5" key="1">
    <citation type="submission" date="2014-04" db="EMBL/GenBank/DDBJ databases">
        <authorList>
            <consortium name="DOE Joint Genome Institute"/>
            <person name="Kuo A."/>
            <person name="Kohler A."/>
            <person name="Nagy L.G."/>
            <person name="Floudas D."/>
            <person name="Copeland A."/>
            <person name="Barry K.W."/>
            <person name="Cichocki N."/>
            <person name="Veneault-Fourrey C."/>
            <person name="LaButti K."/>
            <person name="Lindquist E.A."/>
            <person name="Lipzen A."/>
            <person name="Lundell T."/>
            <person name="Morin E."/>
            <person name="Murat C."/>
            <person name="Sun H."/>
            <person name="Tunlid A."/>
            <person name="Henrissat B."/>
            <person name="Grigoriev I.V."/>
            <person name="Hibbett D.S."/>
            <person name="Martin F."/>
            <person name="Nordberg H.P."/>
            <person name="Cantor M.N."/>
            <person name="Hua S.X."/>
        </authorList>
    </citation>
    <scope>NUCLEOTIDE SEQUENCE [LARGE SCALE GENOMIC DNA]</scope>
    <source>
        <strain evidence="4 5">Foug A</strain>
    </source>
</reference>
<dbReference type="GO" id="GO:0030422">
    <property type="term" value="P:siRNA processing"/>
    <property type="evidence" value="ECO:0007669"/>
    <property type="project" value="TreeGrafter"/>
</dbReference>
<keyword evidence="1" id="KW-0694">RNA-binding</keyword>
<name>A0A0C3E0I4_9AGAM</name>
<dbReference type="OrthoDB" id="10055769at2759"/>
<feature type="region of interest" description="Disordered" evidence="2">
    <location>
        <begin position="1"/>
        <end position="39"/>
    </location>
</feature>
<dbReference type="EC" id="2.7.7.48" evidence="1"/>
<dbReference type="InParanoid" id="A0A0C3E0I4"/>
<comment type="catalytic activity">
    <reaction evidence="1">
        <text>RNA(n) + a ribonucleoside 5'-triphosphate = RNA(n+1) + diphosphate</text>
        <dbReference type="Rhea" id="RHEA:21248"/>
        <dbReference type="Rhea" id="RHEA-COMP:14527"/>
        <dbReference type="Rhea" id="RHEA-COMP:17342"/>
        <dbReference type="ChEBI" id="CHEBI:33019"/>
        <dbReference type="ChEBI" id="CHEBI:61557"/>
        <dbReference type="ChEBI" id="CHEBI:140395"/>
        <dbReference type="EC" id="2.7.7.48"/>
    </reaction>
</comment>
<organism evidence="4 5">
    <name type="scientific">Scleroderma citrinum Foug A</name>
    <dbReference type="NCBI Taxonomy" id="1036808"/>
    <lineage>
        <taxon>Eukaryota</taxon>
        <taxon>Fungi</taxon>
        <taxon>Dikarya</taxon>
        <taxon>Basidiomycota</taxon>
        <taxon>Agaricomycotina</taxon>
        <taxon>Agaricomycetes</taxon>
        <taxon>Agaricomycetidae</taxon>
        <taxon>Boletales</taxon>
        <taxon>Sclerodermatineae</taxon>
        <taxon>Sclerodermataceae</taxon>
        <taxon>Scleroderma</taxon>
    </lineage>
</organism>
<dbReference type="InterPro" id="IPR007855">
    <property type="entry name" value="RDRP"/>
</dbReference>
<dbReference type="GO" id="GO:0031380">
    <property type="term" value="C:nuclear RNA-directed RNA polymerase complex"/>
    <property type="evidence" value="ECO:0007669"/>
    <property type="project" value="TreeGrafter"/>
</dbReference>
<dbReference type="Proteomes" id="UP000053989">
    <property type="component" value="Unassembled WGS sequence"/>
</dbReference>
<dbReference type="PANTHER" id="PTHR23079">
    <property type="entry name" value="RNA-DEPENDENT RNA POLYMERASE"/>
    <property type="match status" value="1"/>
</dbReference>
<feature type="compositionally biased region" description="Acidic residues" evidence="2">
    <location>
        <begin position="497"/>
        <end position="508"/>
    </location>
</feature>
<evidence type="ECO:0000256" key="1">
    <source>
        <dbReference type="RuleBase" id="RU363098"/>
    </source>
</evidence>
<evidence type="ECO:0000259" key="3">
    <source>
        <dbReference type="Pfam" id="PF05183"/>
    </source>
</evidence>
<comment type="similarity">
    <text evidence="1">Belongs to the RdRP family.</text>
</comment>
<dbReference type="EMBL" id="KN822018">
    <property type="protein sequence ID" value="KIM66305.1"/>
    <property type="molecule type" value="Genomic_DNA"/>
</dbReference>
<evidence type="ECO:0000313" key="5">
    <source>
        <dbReference type="Proteomes" id="UP000053989"/>
    </source>
</evidence>
<keyword evidence="1" id="KW-0548">Nucleotidyltransferase</keyword>
<dbReference type="InterPro" id="IPR057596">
    <property type="entry name" value="RDRP_core"/>
</dbReference>
<dbReference type="HOGENOM" id="CLU_003387_1_0_1"/>
<feature type="region of interest" description="Disordered" evidence="2">
    <location>
        <begin position="488"/>
        <end position="509"/>
    </location>
</feature>
<keyword evidence="1" id="KW-0808">Transferase</keyword>
<evidence type="ECO:0000313" key="4">
    <source>
        <dbReference type="EMBL" id="KIM66305.1"/>
    </source>
</evidence>